<dbReference type="PANTHER" id="PTHR13887:SF14">
    <property type="entry name" value="DISULFIDE BOND FORMATION PROTEIN D"/>
    <property type="match status" value="1"/>
</dbReference>
<evidence type="ECO:0000256" key="6">
    <source>
        <dbReference type="SAM" id="SignalP"/>
    </source>
</evidence>
<reference evidence="8" key="1">
    <citation type="journal article" date="2014" name="Int. J. Syst. Evol. Microbiol.">
        <title>Complete genome sequence of Corynebacterium casei LMG S-19264T (=DSM 44701T), isolated from a smear-ripened cheese.</title>
        <authorList>
            <consortium name="US DOE Joint Genome Institute (JGI-PGF)"/>
            <person name="Walter F."/>
            <person name="Albersmeier A."/>
            <person name="Kalinowski J."/>
            <person name="Ruckert C."/>
        </authorList>
    </citation>
    <scope>NUCLEOTIDE SEQUENCE</scope>
    <source>
        <strain evidence="8">CGMCC 1.15519</strain>
    </source>
</reference>
<keyword evidence="2 6" id="KW-0732">Signal</keyword>
<dbReference type="EMBL" id="BMJM01000001">
    <property type="protein sequence ID" value="GGE01356.1"/>
    <property type="molecule type" value="Genomic_DNA"/>
</dbReference>
<keyword evidence="4" id="KW-1015">Disulfide bond</keyword>
<evidence type="ECO:0000259" key="7">
    <source>
        <dbReference type="Pfam" id="PF13462"/>
    </source>
</evidence>
<feature type="signal peptide" evidence="6">
    <location>
        <begin position="1"/>
        <end position="18"/>
    </location>
</feature>
<dbReference type="RefSeq" id="WP_188761281.1">
    <property type="nucleotide sequence ID" value="NZ_BMJM01000001.1"/>
</dbReference>
<evidence type="ECO:0000256" key="3">
    <source>
        <dbReference type="ARBA" id="ARBA00023002"/>
    </source>
</evidence>
<sequence>MRAIATAILLMTAASAQAAKPVNWAETVASTPQGGILIGNPEAKVKLIEFGSFTCSHCRDFHKVGLPALKAKYISTGNVAYEFRSFTRNGPDGAASLIVGCQAAKPALGTVDALFTDQDSWMKPFSAIGEADAKAIAALPVVSQFGALAVQAGLDSWAAARKPGRGLAPAKIKACLADKAVMDQLVINRNTAVQVFGLQGTPTFVLDGKTVAGAYDWAALEPKLVEALR</sequence>
<dbReference type="AlphaFoldDB" id="A0A916ZKA1"/>
<evidence type="ECO:0000256" key="1">
    <source>
        <dbReference type="ARBA" id="ARBA00005791"/>
    </source>
</evidence>
<keyword evidence="9" id="KW-1185">Reference proteome</keyword>
<organism evidence="8 9">
    <name type="scientific">Sandarakinorhabdus glacialis</name>
    <dbReference type="NCBI Taxonomy" id="1614636"/>
    <lineage>
        <taxon>Bacteria</taxon>
        <taxon>Pseudomonadati</taxon>
        <taxon>Pseudomonadota</taxon>
        <taxon>Alphaproteobacteria</taxon>
        <taxon>Sphingomonadales</taxon>
        <taxon>Sphingosinicellaceae</taxon>
        <taxon>Sandarakinorhabdus</taxon>
    </lineage>
</organism>
<dbReference type="GO" id="GO:0016491">
    <property type="term" value="F:oxidoreductase activity"/>
    <property type="evidence" value="ECO:0007669"/>
    <property type="project" value="UniProtKB-KW"/>
</dbReference>
<comment type="caution">
    <text evidence="8">The sequence shown here is derived from an EMBL/GenBank/DDBJ whole genome shotgun (WGS) entry which is preliminary data.</text>
</comment>
<proteinExistence type="inferred from homology"/>
<evidence type="ECO:0000256" key="4">
    <source>
        <dbReference type="ARBA" id="ARBA00023157"/>
    </source>
</evidence>
<evidence type="ECO:0000256" key="5">
    <source>
        <dbReference type="ARBA" id="ARBA00023284"/>
    </source>
</evidence>
<dbReference type="InterPro" id="IPR012336">
    <property type="entry name" value="Thioredoxin-like_fold"/>
</dbReference>
<dbReference type="InterPro" id="IPR036249">
    <property type="entry name" value="Thioredoxin-like_sf"/>
</dbReference>
<reference evidence="8" key="2">
    <citation type="submission" date="2020-09" db="EMBL/GenBank/DDBJ databases">
        <authorList>
            <person name="Sun Q."/>
            <person name="Zhou Y."/>
        </authorList>
    </citation>
    <scope>NUCLEOTIDE SEQUENCE</scope>
    <source>
        <strain evidence="8">CGMCC 1.15519</strain>
    </source>
</reference>
<feature type="chain" id="PRO_5036779249" description="Thioredoxin-like fold domain-containing protein" evidence="6">
    <location>
        <begin position="19"/>
        <end position="229"/>
    </location>
</feature>
<dbReference type="PANTHER" id="PTHR13887">
    <property type="entry name" value="GLUTATHIONE S-TRANSFERASE KAPPA"/>
    <property type="match status" value="1"/>
</dbReference>
<evidence type="ECO:0000256" key="2">
    <source>
        <dbReference type="ARBA" id="ARBA00022729"/>
    </source>
</evidence>
<dbReference type="Proteomes" id="UP000635071">
    <property type="component" value="Unassembled WGS sequence"/>
</dbReference>
<feature type="domain" description="Thioredoxin-like fold" evidence="7">
    <location>
        <begin position="34"/>
        <end position="221"/>
    </location>
</feature>
<evidence type="ECO:0000313" key="9">
    <source>
        <dbReference type="Proteomes" id="UP000635071"/>
    </source>
</evidence>
<gene>
    <name evidence="8" type="ORF">GCM10011529_04610</name>
</gene>
<name>A0A916ZKA1_9SPHN</name>
<keyword evidence="3" id="KW-0560">Oxidoreductase</keyword>
<dbReference type="Gene3D" id="1.10.40.110">
    <property type="match status" value="1"/>
</dbReference>
<protein>
    <recommendedName>
        <fullName evidence="7">Thioredoxin-like fold domain-containing protein</fullName>
    </recommendedName>
</protein>
<dbReference type="SUPFAM" id="SSF52833">
    <property type="entry name" value="Thioredoxin-like"/>
    <property type="match status" value="1"/>
</dbReference>
<keyword evidence="5" id="KW-0676">Redox-active center</keyword>
<dbReference type="Gene3D" id="3.40.30.10">
    <property type="entry name" value="Glutaredoxin"/>
    <property type="match status" value="1"/>
</dbReference>
<comment type="similarity">
    <text evidence="1">Belongs to the thioredoxin family. DsbA subfamily.</text>
</comment>
<evidence type="ECO:0000313" key="8">
    <source>
        <dbReference type="EMBL" id="GGE01356.1"/>
    </source>
</evidence>
<accession>A0A916ZKA1</accession>
<dbReference type="Pfam" id="PF13462">
    <property type="entry name" value="Thioredoxin_4"/>
    <property type="match status" value="1"/>
</dbReference>